<feature type="domain" description="HTH lysR-type" evidence="5">
    <location>
        <begin position="1"/>
        <end position="58"/>
    </location>
</feature>
<comment type="caution">
    <text evidence="6">The sequence shown here is derived from an EMBL/GenBank/DDBJ whole genome shotgun (WGS) entry which is preliminary data.</text>
</comment>
<dbReference type="InterPro" id="IPR036390">
    <property type="entry name" value="WH_DNA-bd_sf"/>
</dbReference>
<dbReference type="Pfam" id="PF00126">
    <property type="entry name" value="HTH_1"/>
    <property type="match status" value="1"/>
</dbReference>
<evidence type="ECO:0000256" key="3">
    <source>
        <dbReference type="ARBA" id="ARBA00023125"/>
    </source>
</evidence>
<evidence type="ECO:0000259" key="5">
    <source>
        <dbReference type="PROSITE" id="PS50931"/>
    </source>
</evidence>
<dbReference type="InterPro" id="IPR005119">
    <property type="entry name" value="LysR_subst-bd"/>
</dbReference>
<keyword evidence="3" id="KW-0238">DNA-binding</keyword>
<dbReference type="AlphaFoldDB" id="A0A150WDL3"/>
<proteinExistence type="inferred from homology"/>
<evidence type="ECO:0000256" key="4">
    <source>
        <dbReference type="ARBA" id="ARBA00023163"/>
    </source>
</evidence>
<dbReference type="GO" id="GO:0003700">
    <property type="term" value="F:DNA-binding transcription factor activity"/>
    <property type="evidence" value="ECO:0007669"/>
    <property type="project" value="InterPro"/>
</dbReference>
<dbReference type="FunFam" id="1.10.10.10:FF:000001">
    <property type="entry name" value="LysR family transcriptional regulator"/>
    <property type="match status" value="1"/>
</dbReference>
<dbReference type="PRINTS" id="PR00039">
    <property type="entry name" value="HTHLYSR"/>
</dbReference>
<evidence type="ECO:0000313" key="7">
    <source>
        <dbReference type="Proteomes" id="UP000075320"/>
    </source>
</evidence>
<dbReference type="RefSeq" id="WP_061836846.1">
    <property type="nucleotide sequence ID" value="NZ_LUKE01000008.1"/>
</dbReference>
<protein>
    <submittedName>
        <fullName evidence="6">LysR family transcriptional regulator</fullName>
    </submittedName>
</protein>
<keyword evidence="4" id="KW-0804">Transcription</keyword>
<evidence type="ECO:0000256" key="1">
    <source>
        <dbReference type="ARBA" id="ARBA00009437"/>
    </source>
</evidence>
<dbReference type="OrthoDB" id="5292387at2"/>
<dbReference type="Pfam" id="PF03466">
    <property type="entry name" value="LysR_substrate"/>
    <property type="match status" value="1"/>
</dbReference>
<dbReference type="CDD" id="cd08414">
    <property type="entry name" value="PBP2_LTTR_aromatics_like"/>
    <property type="match status" value="1"/>
</dbReference>
<organism evidence="6 7">
    <name type="scientific">Bdellovibrio bacteriovorus</name>
    <dbReference type="NCBI Taxonomy" id="959"/>
    <lineage>
        <taxon>Bacteria</taxon>
        <taxon>Pseudomonadati</taxon>
        <taxon>Bdellovibrionota</taxon>
        <taxon>Bdellovibrionia</taxon>
        <taxon>Bdellovibrionales</taxon>
        <taxon>Pseudobdellovibrionaceae</taxon>
        <taxon>Bdellovibrio</taxon>
    </lineage>
</organism>
<dbReference type="SUPFAM" id="SSF46785">
    <property type="entry name" value="Winged helix' DNA-binding domain"/>
    <property type="match status" value="1"/>
</dbReference>
<comment type="similarity">
    <text evidence="1">Belongs to the LysR transcriptional regulatory family.</text>
</comment>
<evidence type="ECO:0000256" key="2">
    <source>
        <dbReference type="ARBA" id="ARBA00023015"/>
    </source>
</evidence>
<dbReference type="InterPro" id="IPR000847">
    <property type="entry name" value="LysR_HTH_N"/>
</dbReference>
<evidence type="ECO:0000313" key="6">
    <source>
        <dbReference type="EMBL" id="KYG60962.1"/>
    </source>
</evidence>
<dbReference type="SUPFAM" id="SSF53850">
    <property type="entry name" value="Periplasmic binding protein-like II"/>
    <property type="match status" value="1"/>
</dbReference>
<sequence>MDLQKLKAFIVVAEELNFRKSAEILGMSQPPLTRLIAALEEELGTSLFERTTRQVTLTASGIYLLKQAREIFQSMERIESEIKQIGKIKSGDLRIGFSTAAFLAKLPRIIDAFQERFPKIKFELAQESEKEILKGLYSGDFDVAFLEGTDQHVSLKNELVKDHKLGVLLPRKHALAKKKELDFKELKNETFILHPRDEARVIYESFTQVFEQAGFKPKVYMKNPREVCPILVATGRGISLSLAGTQNIAPDDTVFVPVKNFFLPVSVYWSPDNDKAALASFLSFTLESQATRSKSLECVTDAIVRS</sequence>
<dbReference type="Gene3D" id="3.40.190.10">
    <property type="entry name" value="Periplasmic binding protein-like II"/>
    <property type="match status" value="2"/>
</dbReference>
<dbReference type="InterPro" id="IPR036388">
    <property type="entry name" value="WH-like_DNA-bd_sf"/>
</dbReference>
<dbReference type="Proteomes" id="UP000075320">
    <property type="component" value="Unassembled WGS sequence"/>
</dbReference>
<accession>A0A150WDL3</accession>
<dbReference type="Gene3D" id="1.10.10.10">
    <property type="entry name" value="Winged helix-like DNA-binding domain superfamily/Winged helix DNA-binding domain"/>
    <property type="match status" value="1"/>
</dbReference>
<reference evidence="6 7" key="1">
    <citation type="submission" date="2016-03" db="EMBL/GenBank/DDBJ databases">
        <authorList>
            <person name="Ploux O."/>
        </authorList>
    </citation>
    <scope>NUCLEOTIDE SEQUENCE [LARGE SCALE GENOMIC DNA]</scope>
    <source>
        <strain evidence="6 7">R0</strain>
    </source>
</reference>
<name>A0A150WDL3_BDEBC</name>
<dbReference type="GO" id="GO:0003677">
    <property type="term" value="F:DNA binding"/>
    <property type="evidence" value="ECO:0007669"/>
    <property type="project" value="UniProtKB-KW"/>
</dbReference>
<dbReference type="EMBL" id="LUKE01000008">
    <property type="protein sequence ID" value="KYG60962.1"/>
    <property type="molecule type" value="Genomic_DNA"/>
</dbReference>
<dbReference type="PANTHER" id="PTHR30346:SF0">
    <property type="entry name" value="HCA OPERON TRANSCRIPTIONAL ACTIVATOR HCAR"/>
    <property type="match status" value="1"/>
</dbReference>
<gene>
    <name evidence="6" type="ORF">AZI86_18770</name>
</gene>
<keyword evidence="7" id="KW-1185">Reference proteome</keyword>
<dbReference type="PROSITE" id="PS50931">
    <property type="entry name" value="HTH_LYSR"/>
    <property type="match status" value="1"/>
</dbReference>
<keyword evidence="2" id="KW-0805">Transcription regulation</keyword>
<dbReference type="GO" id="GO:0032993">
    <property type="term" value="C:protein-DNA complex"/>
    <property type="evidence" value="ECO:0007669"/>
    <property type="project" value="TreeGrafter"/>
</dbReference>
<dbReference type="PANTHER" id="PTHR30346">
    <property type="entry name" value="TRANSCRIPTIONAL DUAL REGULATOR HCAR-RELATED"/>
    <property type="match status" value="1"/>
</dbReference>